<dbReference type="EMBL" id="JBIAZU010000005">
    <property type="protein sequence ID" value="MFF5293298.1"/>
    <property type="molecule type" value="Genomic_DNA"/>
</dbReference>
<organism evidence="2 3">
    <name type="scientific">Paractinoplanes globisporus</name>
    <dbReference type="NCBI Taxonomy" id="113565"/>
    <lineage>
        <taxon>Bacteria</taxon>
        <taxon>Bacillati</taxon>
        <taxon>Actinomycetota</taxon>
        <taxon>Actinomycetes</taxon>
        <taxon>Micromonosporales</taxon>
        <taxon>Micromonosporaceae</taxon>
        <taxon>Paractinoplanes</taxon>
    </lineage>
</organism>
<dbReference type="InterPro" id="IPR016181">
    <property type="entry name" value="Acyl_CoA_acyltransferase"/>
</dbReference>
<evidence type="ECO:0000259" key="1">
    <source>
        <dbReference type="PROSITE" id="PS51186"/>
    </source>
</evidence>
<proteinExistence type="predicted"/>
<dbReference type="PROSITE" id="PS51186">
    <property type="entry name" value="GNAT"/>
    <property type="match status" value="1"/>
</dbReference>
<evidence type="ECO:0000313" key="2">
    <source>
        <dbReference type="EMBL" id="MFF5293298.1"/>
    </source>
</evidence>
<dbReference type="RefSeq" id="WP_026206963.1">
    <property type="nucleotide sequence ID" value="NZ_JBIAZU010000005.1"/>
</dbReference>
<evidence type="ECO:0000313" key="3">
    <source>
        <dbReference type="Proteomes" id="UP001602245"/>
    </source>
</evidence>
<dbReference type="EC" id="2.3.1.-" evidence="2"/>
<keyword evidence="3" id="KW-1185">Reference proteome</keyword>
<gene>
    <name evidence="2" type="ORF">ACFY35_28020</name>
</gene>
<dbReference type="InterPro" id="IPR000182">
    <property type="entry name" value="GNAT_dom"/>
</dbReference>
<feature type="domain" description="N-acetyltransferase" evidence="1">
    <location>
        <begin position="10"/>
        <end position="148"/>
    </location>
</feature>
<dbReference type="GO" id="GO:0016746">
    <property type="term" value="F:acyltransferase activity"/>
    <property type="evidence" value="ECO:0007669"/>
    <property type="project" value="UniProtKB-KW"/>
</dbReference>
<accession>A0ABW6WJU2</accession>
<protein>
    <submittedName>
        <fullName evidence="2">GNAT family N-acetyltransferase</fullName>
        <ecNumber evidence="2">2.3.1.-</ecNumber>
    </submittedName>
</protein>
<name>A0ABW6WJU2_9ACTN</name>
<dbReference type="CDD" id="cd04301">
    <property type="entry name" value="NAT_SF"/>
    <property type="match status" value="1"/>
</dbReference>
<reference evidence="2 3" key="1">
    <citation type="submission" date="2024-10" db="EMBL/GenBank/DDBJ databases">
        <title>The Natural Products Discovery Center: Release of the First 8490 Sequenced Strains for Exploring Actinobacteria Biosynthetic Diversity.</title>
        <authorList>
            <person name="Kalkreuter E."/>
            <person name="Kautsar S.A."/>
            <person name="Yang D."/>
            <person name="Bader C.D."/>
            <person name="Teijaro C.N."/>
            <person name="Fluegel L."/>
            <person name="Davis C.M."/>
            <person name="Simpson J.R."/>
            <person name="Lauterbach L."/>
            <person name="Steele A.D."/>
            <person name="Gui C."/>
            <person name="Meng S."/>
            <person name="Li G."/>
            <person name="Viehrig K."/>
            <person name="Ye F."/>
            <person name="Su P."/>
            <person name="Kiefer A.F."/>
            <person name="Nichols A."/>
            <person name="Cepeda A.J."/>
            <person name="Yan W."/>
            <person name="Fan B."/>
            <person name="Jiang Y."/>
            <person name="Adhikari A."/>
            <person name="Zheng C.-J."/>
            <person name="Schuster L."/>
            <person name="Cowan T.M."/>
            <person name="Smanski M.J."/>
            <person name="Chevrette M.G."/>
            <person name="De Carvalho L.P.S."/>
            <person name="Shen B."/>
        </authorList>
    </citation>
    <scope>NUCLEOTIDE SEQUENCE [LARGE SCALE GENOMIC DNA]</scope>
    <source>
        <strain evidence="2 3">NPDC000087</strain>
    </source>
</reference>
<dbReference type="Gene3D" id="3.40.630.30">
    <property type="match status" value="1"/>
</dbReference>
<dbReference type="Pfam" id="PF13527">
    <property type="entry name" value="Acetyltransf_9"/>
    <property type="match status" value="1"/>
</dbReference>
<comment type="caution">
    <text evidence="2">The sequence shown here is derived from an EMBL/GenBank/DDBJ whole genome shotgun (WGS) entry which is preliminary data.</text>
</comment>
<dbReference type="Proteomes" id="UP001602245">
    <property type="component" value="Unassembled WGS sequence"/>
</dbReference>
<sequence>MCRVPQTRTVHTSDLSPAERDAIRRLLGLAFLGTFADDDFDHALGGMHAMVVDGDETIAHAAVVQRQFLHGERSWRCGFVEAVAVHPGWRGQGYAATVMDEIERVIDHGYDLGALSSSRAGRGLYLHRGWRPWQGPTFVVAPGGITRTPDDDDGVLVRAVAGGAELDLTAALTCDWRNGDVW</sequence>
<keyword evidence="2" id="KW-0012">Acyltransferase</keyword>
<dbReference type="SUPFAM" id="SSF55729">
    <property type="entry name" value="Acyl-CoA N-acyltransferases (Nat)"/>
    <property type="match status" value="1"/>
</dbReference>
<keyword evidence="2" id="KW-0808">Transferase</keyword>